<dbReference type="FunFam" id="3.30.70.260:FF:000030">
    <property type="entry name" value="Homoserine dehydrogenase"/>
    <property type="match status" value="1"/>
</dbReference>
<feature type="domain" description="ACT" evidence="15">
    <location>
        <begin position="352"/>
        <end position="427"/>
    </location>
</feature>
<dbReference type="GO" id="GO:0050661">
    <property type="term" value="F:NADP binding"/>
    <property type="evidence" value="ECO:0007669"/>
    <property type="project" value="InterPro"/>
</dbReference>
<dbReference type="InterPro" id="IPR001342">
    <property type="entry name" value="HDH_cat"/>
</dbReference>
<dbReference type="Pfam" id="PF00742">
    <property type="entry name" value="Homoserine_dh"/>
    <property type="match status" value="1"/>
</dbReference>
<dbReference type="Gene3D" id="3.30.360.10">
    <property type="entry name" value="Dihydrodipicolinate Reductase, domain 2"/>
    <property type="match status" value="1"/>
</dbReference>
<dbReference type="SUPFAM" id="SSF51735">
    <property type="entry name" value="NAD(P)-binding Rossmann-fold domains"/>
    <property type="match status" value="1"/>
</dbReference>
<dbReference type="PANTHER" id="PTHR43331:SF1">
    <property type="entry name" value="HOMOSERINE DEHYDROGENASE"/>
    <property type="match status" value="1"/>
</dbReference>
<dbReference type="InterPro" id="IPR005106">
    <property type="entry name" value="Asp/hSer_DH_NAD-bd"/>
</dbReference>
<comment type="caution">
    <text evidence="16">The sequence shown here is derived from an EMBL/GenBank/DDBJ whole genome shotgun (WGS) entry which is preliminary data.</text>
</comment>
<feature type="active site" description="Proton donor" evidence="11">
    <location>
        <position position="206"/>
    </location>
</feature>
<dbReference type="RefSeq" id="WP_163298001.1">
    <property type="nucleotide sequence ID" value="NZ_JAAGRR010000020.1"/>
</dbReference>
<keyword evidence="7 13" id="KW-0791">Threonine biosynthesis</keyword>
<feature type="binding site" evidence="12">
    <location>
        <position position="106"/>
    </location>
    <ligand>
        <name>NADPH</name>
        <dbReference type="ChEBI" id="CHEBI:57783"/>
    </ligand>
</feature>
<evidence type="ECO:0000256" key="11">
    <source>
        <dbReference type="PIRSR" id="PIRSR000098-1"/>
    </source>
</evidence>
<evidence type="ECO:0000256" key="7">
    <source>
        <dbReference type="ARBA" id="ARBA00022697"/>
    </source>
</evidence>
<dbReference type="Pfam" id="PF03447">
    <property type="entry name" value="NAD_binding_3"/>
    <property type="match status" value="1"/>
</dbReference>
<dbReference type="UniPathway" id="UPA00050">
    <property type="reaction ID" value="UER00063"/>
</dbReference>
<evidence type="ECO:0000256" key="2">
    <source>
        <dbReference type="ARBA" id="ARBA00005062"/>
    </source>
</evidence>
<evidence type="ECO:0000256" key="13">
    <source>
        <dbReference type="RuleBase" id="RU000579"/>
    </source>
</evidence>
<dbReference type="InterPro" id="IPR036291">
    <property type="entry name" value="NAD(P)-bd_dom_sf"/>
</dbReference>
<accession>A0A6N9TLC0</accession>
<dbReference type="Proteomes" id="UP000469346">
    <property type="component" value="Unassembled WGS sequence"/>
</dbReference>
<dbReference type="InterPro" id="IPR045865">
    <property type="entry name" value="ACT-like_dom_sf"/>
</dbReference>
<dbReference type="PANTHER" id="PTHR43331">
    <property type="entry name" value="HOMOSERINE DEHYDROGENASE"/>
    <property type="match status" value="1"/>
</dbReference>
<evidence type="ECO:0000313" key="17">
    <source>
        <dbReference type="Proteomes" id="UP000469346"/>
    </source>
</evidence>
<organism evidence="16 17">
    <name type="scientific">Dissulfurirhabdus thermomarina</name>
    <dbReference type="NCBI Taxonomy" id="1765737"/>
    <lineage>
        <taxon>Bacteria</taxon>
        <taxon>Deltaproteobacteria</taxon>
        <taxon>Dissulfurirhabdaceae</taxon>
        <taxon>Dissulfurirhabdus</taxon>
    </lineage>
</organism>
<protein>
    <recommendedName>
        <fullName evidence="5 13">Homoserine dehydrogenase</fullName>
        <ecNumber evidence="4 13">1.1.1.3</ecNumber>
    </recommendedName>
</protein>
<dbReference type="PIRSF" id="PIRSF000098">
    <property type="entry name" value="Homoser_dehydrog"/>
    <property type="match status" value="1"/>
</dbReference>
<evidence type="ECO:0000256" key="10">
    <source>
        <dbReference type="ARBA" id="ARBA00023167"/>
    </source>
</evidence>
<dbReference type="InterPro" id="IPR019811">
    <property type="entry name" value="HDH_CS"/>
</dbReference>
<dbReference type="InterPro" id="IPR002912">
    <property type="entry name" value="ACT_dom"/>
</dbReference>
<name>A0A6N9TLC0_DISTH</name>
<proteinExistence type="inferred from homology"/>
<dbReference type="GO" id="GO:0004412">
    <property type="term" value="F:homoserine dehydrogenase activity"/>
    <property type="evidence" value="ECO:0007669"/>
    <property type="project" value="UniProtKB-EC"/>
</dbReference>
<dbReference type="NCBIfam" id="NF004976">
    <property type="entry name" value="PRK06349.1"/>
    <property type="match status" value="1"/>
</dbReference>
<dbReference type="Gene3D" id="3.40.50.720">
    <property type="entry name" value="NAD(P)-binding Rossmann-like Domain"/>
    <property type="match status" value="1"/>
</dbReference>
<comment type="catalytic activity">
    <reaction evidence="13">
        <text>L-homoserine + NADP(+) = L-aspartate 4-semialdehyde + NADPH + H(+)</text>
        <dbReference type="Rhea" id="RHEA:15761"/>
        <dbReference type="ChEBI" id="CHEBI:15378"/>
        <dbReference type="ChEBI" id="CHEBI:57476"/>
        <dbReference type="ChEBI" id="CHEBI:57783"/>
        <dbReference type="ChEBI" id="CHEBI:58349"/>
        <dbReference type="ChEBI" id="CHEBI:537519"/>
        <dbReference type="EC" id="1.1.1.3"/>
    </reaction>
</comment>
<evidence type="ECO:0000313" key="16">
    <source>
        <dbReference type="EMBL" id="NDY41848.1"/>
    </source>
</evidence>
<evidence type="ECO:0000256" key="12">
    <source>
        <dbReference type="PIRSR" id="PIRSR000098-2"/>
    </source>
</evidence>
<keyword evidence="10 13" id="KW-0486">Methionine biosynthesis</keyword>
<evidence type="ECO:0000256" key="5">
    <source>
        <dbReference type="ARBA" id="ARBA00013376"/>
    </source>
</evidence>
<gene>
    <name evidence="16" type="ORF">G3N55_03140</name>
</gene>
<evidence type="ECO:0000256" key="14">
    <source>
        <dbReference type="RuleBase" id="RU004171"/>
    </source>
</evidence>
<evidence type="ECO:0000256" key="8">
    <source>
        <dbReference type="ARBA" id="ARBA00022857"/>
    </source>
</evidence>
<keyword evidence="17" id="KW-1185">Reference proteome</keyword>
<dbReference type="EC" id="1.1.1.3" evidence="4 13"/>
<dbReference type="PROSITE" id="PS01042">
    <property type="entry name" value="HOMOSER_DHGENASE"/>
    <property type="match status" value="1"/>
</dbReference>
<dbReference type="GO" id="GO:0009086">
    <property type="term" value="P:methionine biosynthetic process"/>
    <property type="evidence" value="ECO:0007669"/>
    <property type="project" value="UniProtKB-KW"/>
</dbReference>
<dbReference type="Pfam" id="PF01842">
    <property type="entry name" value="ACT"/>
    <property type="match status" value="1"/>
</dbReference>
<dbReference type="EMBL" id="JAAGRR010000020">
    <property type="protein sequence ID" value="NDY41848.1"/>
    <property type="molecule type" value="Genomic_DNA"/>
</dbReference>
<evidence type="ECO:0000256" key="9">
    <source>
        <dbReference type="ARBA" id="ARBA00023002"/>
    </source>
</evidence>
<dbReference type="AlphaFoldDB" id="A0A6N9TLC0"/>
<dbReference type="SUPFAM" id="SSF55021">
    <property type="entry name" value="ACT-like"/>
    <property type="match status" value="1"/>
</dbReference>
<evidence type="ECO:0000256" key="6">
    <source>
        <dbReference type="ARBA" id="ARBA00022605"/>
    </source>
</evidence>
<sequence>MTKVCQIGLFGLGTVGTGTARILLDQAELLARRAGSRLELARVCDRHPDDLRGLPLDPGRVTADVRDLLDDPAIRVFVELIGGIEPARSVVLQAIAAGKHVVTANKALLAEHGSEIFAAAAEAGVAVGFEASVGGGIPVIKTLKEGLVANRIETVAGIMNGTANYVLTRMTDDGLAFDEALAEAQRLGYAEADPTFDVDGIDTAHKLAILAALAFATPVGPADIATEGISRLTPLDITFAAEFGYRIKLLAIARHRPEGLELRVHPTMIPADHLLARVEGAANAFYLVGDAVGQVLLHGPGAGQMPTGSAVVADIVDIARGIAAGVPPCGGPFEALAPVPLRPMEALVCRYYFRFSAKDRPGVLARIAGILGDNGISIAAVIQKGRRSRAAVPIVMLTHEAEEARVRRALARIDELDVVTDPTTVIRIEDPATLAASANAEVTPA</sequence>
<keyword evidence="6 13" id="KW-0028">Amino-acid biosynthesis</keyword>
<dbReference type="SUPFAM" id="SSF55347">
    <property type="entry name" value="Glyceraldehyde-3-phosphate dehydrogenase-like, C-terminal domain"/>
    <property type="match status" value="1"/>
</dbReference>
<dbReference type="PROSITE" id="PS51671">
    <property type="entry name" value="ACT"/>
    <property type="match status" value="1"/>
</dbReference>
<evidence type="ECO:0000256" key="4">
    <source>
        <dbReference type="ARBA" id="ARBA00013213"/>
    </source>
</evidence>
<dbReference type="CDD" id="cd04881">
    <property type="entry name" value="ACT_HSDH-Hom"/>
    <property type="match status" value="1"/>
</dbReference>
<evidence type="ECO:0000256" key="1">
    <source>
        <dbReference type="ARBA" id="ARBA00005056"/>
    </source>
</evidence>
<comment type="similarity">
    <text evidence="3 14">Belongs to the homoserine dehydrogenase family.</text>
</comment>
<feature type="binding site" evidence="12">
    <location>
        <position position="191"/>
    </location>
    <ligand>
        <name>L-homoserine</name>
        <dbReference type="ChEBI" id="CHEBI:57476"/>
    </ligand>
</feature>
<keyword evidence="8 12" id="KW-0521">NADP</keyword>
<dbReference type="UniPathway" id="UPA00051">
    <property type="reaction ID" value="UER00465"/>
</dbReference>
<dbReference type="Gene3D" id="3.30.70.260">
    <property type="match status" value="1"/>
</dbReference>
<dbReference type="FunFam" id="3.30.360.10:FF:000005">
    <property type="entry name" value="Homoserine dehydrogenase"/>
    <property type="match status" value="1"/>
</dbReference>
<evidence type="ECO:0000259" key="15">
    <source>
        <dbReference type="PROSITE" id="PS51671"/>
    </source>
</evidence>
<dbReference type="InterPro" id="IPR016204">
    <property type="entry name" value="HDH"/>
</dbReference>
<dbReference type="GO" id="GO:0009088">
    <property type="term" value="P:threonine biosynthetic process"/>
    <property type="evidence" value="ECO:0007669"/>
    <property type="project" value="UniProtKB-UniPathway"/>
</dbReference>
<reference evidence="16 17" key="1">
    <citation type="submission" date="2020-02" db="EMBL/GenBank/DDBJ databases">
        <title>Comparative genomics of sulfur disproportionating microorganisms.</title>
        <authorList>
            <person name="Ward L.M."/>
            <person name="Bertran E."/>
            <person name="Johnston D.T."/>
        </authorList>
    </citation>
    <scope>NUCLEOTIDE SEQUENCE [LARGE SCALE GENOMIC DNA]</scope>
    <source>
        <strain evidence="16 17">DSM 100025</strain>
    </source>
</reference>
<keyword evidence="9 13" id="KW-0560">Oxidoreductase</keyword>
<comment type="pathway">
    <text evidence="2 13">Amino-acid biosynthesis; L-methionine biosynthesis via de novo pathway; L-homoserine from L-aspartate: step 3/3.</text>
</comment>
<evidence type="ECO:0000256" key="3">
    <source>
        <dbReference type="ARBA" id="ARBA00006753"/>
    </source>
</evidence>
<comment type="pathway">
    <text evidence="1 13">Amino-acid biosynthesis; L-threonine biosynthesis; L-threonine from L-aspartate: step 3/5.</text>
</comment>